<evidence type="ECO:0000313" key="1">
    <source>
        <dbReference type="EMBL" id="TDK58933.1"/>
    </source>
</evidence>
<proteinExistence type="predicted"/>
<dbReference type="InterPro" id="IPR007815">
    <property type="entry name" value="Emycin_Estase"/>
</dbReference>
<dbReference type="CDD" id="cd14728">
    <property type="entry name" value="Ere-like"/>
    <property type="match status" value="1"/>
</dbReference>
<gene>
    <name evidence="1" type="ORF">E2K98_21515</name>
</gene>
<dbReference type="Gene3D" id="3.40.1660.10">
    <property type="entry name" value="EreA-like (biosynthetic domain)"/>
    <property type="match status" value="1"/>
</dbReference>
<evidence type="ECO:0000313" key="2">
    <source>
        <dbReference type="Proteomes" id="UP000295132"/>
    </source>
</evidence>
<dbReference type="Pfam" id="PF05139">
    <property type="entry name" value="Erythro_esteras"/>
    <property type="match status" value="1"/>
</dbReference>
<dbReference type="Gene3D" id="1.20.1440.30">
    <property type="entry name" value="Biosynthetic Protein domain"/>
    <property type="match status" value="1"/>
</dbReference>
<reference evidence="1 2" key="1">
    <citation type="submission" date="2019-03" db="EMBL/GenBank/DDBJ databases">
        <title>Bacillus niacini sp. nov. a Nicotinate-Metabolizing Mesophile Isolated from Soil.</title>
        <authorList>
            <person name="Zhang G."/>
        </authorList>
    </citation>
    <scope>NUCLEOTIDE SEQUENCE [LARGE SCALE GENOMIC DNA]</scope>
    <source>
        <strain evidence="1 2">WN066</strain>
    </source>
</reference>
<sequence length="418" mass="48738">MDRMQESIKKHAKQFSSINDLDPLIQQIGEAKYVLLGESSHGTSEFYTLRAELTKKLITEKGFSIISVEGDWPACQNINRYIKGYGQPKQNVKEVLEAFERWPTWMWANHEMIGLIEWLKDYNQQSNQNIGFYGIDVYSLWESLDEIIHYLEKTQSPELETARKAFSCFETYNRNHESYAVSAGYLSENCTNESLQLLSSIQKNKWKYQDDFEGSLNMEVNALVTAHAEEYYRIMVRSDSESWNIRDRHMAEAIEAIINYYGDDAKIIIWEHNTHVGDARATDMKEEGMINVGQLLRERHPKKDVYIVGFGTYSGTVIASREWGLNFQITEVPPAQYGSWEYLMHLNGEFNQFLLFTDEHRYEFDNTIGHRAIGVVYQPEYEHFGNYVPSQMGERYDAFLFIDQTTALNPLVLEKIIF</sequence>
<dbReference type="InterPro" id="IPR052036">
    <property type="entry name" value="Hydrolase/PRTase-associated"/>
</dbReference>
<dbReference type="InterPro" id="IPR014622">
    <property type="entry name" value="UCP036794_erythomycin"/>
</dbReference>
<dbReference type="Proteomes" id="UP000295132">
    <property type="component" value="Unassembled WGS sequence"/>
</dbReference>
<dbReference type="RefSeq" id="WP_133338066.1">
    <property type="nucleotide sequence ID" value="NZ_SMYO01000011.1"/>
</dbReference>
<comment type="caution">
    <text evidence="1">The sequence shown here is derived from an EMBL/GenBank/DDBJ whole genome shotgun (WGS) entry which is preliminary data.</text>
</comment>
<accession>A0A4R5VLL4</accession>
<dbReference type="PIRSF" id="PIRSF036794">
    <property type="entry name" value="UCP_erythr_ester"/>
    <property type="match status" value="1"/>
</dbReference>
<dbReference type="Gene3D" id="3.30.1870.10">
    <property type="entry name" value="EreA-like, domain 2"/>
    <property type="match status" value="1"/>
</dbReference>
<dbReference type="EMBL" id="SMYO01000011">
    <property type="protein sequence ID" value="TDK58933.1"/>
    <property type="molecule type" value="Genomic_DNA"/>
</dbReference>
<dbReference type="PANTHER" id="PTHR31299">
    <property type="entry name" value="ESTERASE, PUTATIVE (AFU_ORTHOLOGUE AFUA_1G05850)-RELATED"/>
    <property type="match status" value="1"/>
</dbReference>
<dbReference type="AlphaFoldDB" id="A0A4R5VLL4"/>
<dbReference type="PANTHER" id="PTHR31299:SF0">
    <property type="entry name" value="ESTERASE, PUTATIVE (AFU_ORTHOLOGUE AFUA_1G05850)-RELATED"/>
    <property type="match status" value="1"/>
</dbReference>
<dbReference type="GO" id="GO:0046677">
    <property type="term" value="P:response to antibiotic"/>
    <property type="evidence" value="ECO:0007669"/>
    <property type="project" value="InterPro"/>
</dbReference>
<protein>
    <submittedName>
        <fullName evidence="1">Erythromycin esterase family protein</fullName>
    </submittedName>
</protein>
<name>A0A4R5VLL4_9BACI</name>
<dbReference type="SUPFAM" id="SSF159501">
    <property type="entry name" value="EreA/ChaN-like"/>
    <property type="match status" value="1"/>
</dbReference>
<organism evidence="1 2">
    <name type="scientific">Bacillus salipaludis</name>
    <dbReference type="NCBI Taxonomy" id="2547811"/>
    <lineage>
        <taxon>Bacteria</taxon>
        <taxon>Bacillati</taxon>
        <taxon>Bacillota</taxon>
        <taxon>Bacilli</taxon>
        <taxon>Bacillales</taxon>
        <taxon>Bacillaceae</taxon>
        <taxon>Bacillus</taxon>
    </lineage>
</organism>